<dbReference type="GO" id="GO:0004519">
    <property type="term" value="F:endonuclease activity"/>
    <property type="evidence" value="ECO:0007669"/>
    <property type="project" value="InterPro"/>
</dbReference>
<organism evidence="1 2">
    <name type="scientific">Cellvibrio polysaccharolyticus</name>
    <dbReference type="NCBI Taxonomy" id="2082724"/>
    <lineage>
        <taxon>Bacteria</taxon>
        <taxon>Pseudomonadati</taxon>
        <taxon>Pseudomonadota</taxon>
        <taxon>Gammaproteobacteria</taxon>
        <taxon>Cellvibrionales</taxon>
        <taxon>Cellvibrionaceae</taxon>
        <taxon>Cellvibrio</taxon>
    </lineage>
</organism>
<dbReference type="InterPro" id="IPR013396">
    <property type="entry name" value="CRISPR-assoc_prot_Csy4"/>
</dbReference>
<evidence type="ECO:0000313" key="1">
    <source>
        <dbReference type="EMBL" id="MBE8717363.1"/>
    </source>
</evidence>
<evidence type="ECO:0000313" key="2">
    <source>
        <dbReference type="Proteomes" id="UP000652567"/>
    </source>
</evidence>
<dbReference type="Pfam" id="PF09618">
    <property type="entry name" value="Cas_Csy4"/>
    <property type="match status" value="1"/>
</dbReference>
<reference evidence="1" key="1">
    <citation type="submission" date="2018-07" db="EMBL/GenBank/DDBJ databases">
        <title>Genome assembly of strain Ka43.</title>
        <authorList>
            <person name="Kukolya J."/>
            <person name="Nagy I."/>
            <person name="Horvath B."/>
            <person name="Toth A."/>
        </authorList>
    </citation>
    <scope>NUCLEOTIDE SEQUENCE</scope>
    <source>
        <strain evidence="1">KB43</strain>
    </source>
</reference>
<dbReference type="Proteomes" id="UP000652567">
    <property type="component" value="Unassembled WGS sequence"/>
</dbReference>
<dbReference type="CDD" id="cd09739">
    <property type="entry name" value="Cas6_I-F"/>
    <property type="match status" value="1"/>
</dbReference>
<gene>
    <name evidence="1" type="primary">cas6f</name>
    <name evidence="1" type="ORF">C4F51_09200</name>
</gene>
<keyword evidence="2" id="KW-1185">Reference proteome</keyword>
<comment type="caution">
    <text evidence="1">The sequence shown here is derived from an EMBL/GenBank/DDBJ whole genome shotgun (WGS) entry which is preliminary data.</text>
</comment>
<accession>A0A928V3V9</accession>
<dbReference type="AlphaFoldDB" id="A0A928V3V9"/>
<dbReference type="EMBL" id="PRDL01000001">
    <property type="protein sequence ID" value="MBE8717363.1"/>
    <property type="molecule type" value="Genomic_DNA"/>
</dbReference>
<dbReference type="RefSeq" id="WP_193909169.1">
    <property type="nucleotide sequence ID" value="NZ_PRDL01000001.1"/>
</dbReference>
<name>A0A928V3V9_9GAMM</name>
<dbReference type="Gene3D" id="3.30.70.2540">
    <property type="entry name" value="CRISPR-associated endoribonuclease Cas6/Csy4"/>
    <property type="match status" value="1"/>
</dbReference>
<sequence length="187" mass="21010">MTSHYIDLRVVPDPETGAPQLLGILFGKLHQALVQLRIDNIGASFPGYSNNPRGLGNLLRLHGSETDLKSLLQQDWLKGIRDHVRMTEITPVPQSARHCVVTRRQFKTSADRLRRRRMKRHGETAEQAALAIPGTVERKPDLPYLNLNSASTSQTFCLFIEQKIKPEPAPGKFNSYGLSQNVTVPMF</sequence>
<protein>
    <submittedName>
        <fullName evidence="1">Type I-F CRISPR-associated endoribonuclease Cas6/Csy4</fullName>
    </submittedName>
</protein>
<dbReference type="NCBIfam" id="TIGR02563">
    <property type="entry name" value="cas_Csy4"/>
    <property type="match status" value="1"/>
</dbReference>
<proteinExistence type="predicted"/>
<dbReference type="InterPro" id="IPR042564">
    <property type="entry name" value="CRISPR-Cas6/Csy4_sf"/>
</dbReference>
<dbReference type="GO" id="GO:0043571">
    <property type="term" value="P:maintenance of CRISPR repeat elements"/>
    <property type="evidence" value="ECO:0007669"/>
    <property type="project" value="InterPro"/>
</dbReference>